<keyword evidence="3" id="KW-1185">Reference proteome</keyword>
<reference evidence="2 3" key="1">
    <citation type="submission" date="2019-02" db="EMBL/GenBank/DDBJ databases">
        <title>Isolation and identification of novel species under the genus Muribaculum.</title>
        <authorList>
            <person name="Miyake S."/>
            <person name="Ding Y."/>
            <person name="Low A."/>
            <person name="Soh M."/>
            <person name="Seedorf H."/>
        </authorList>
    </citation>
    <scope>NUCLEOTIDE SEQUENCE [LARGE SCALE GENOMIC DNA]</scope>
    <source>
        <strain evidence="2 3">TLL-A3</strain>
    </source>
</reference>
<comment type="caution">
    <text evidence="2">The sequence shown here is derived from an EMBL/GenBank/DDBJ whole genome shotgun (WGS) entry which is preliminary data.</text>
</comment>
<organism evidence="2 3">
    <name type="scientific">Duncaniella freteri</name>
    <dbReference type="NCBI Taxonomy" id="2530391"/>
    <lineage>
        <taxon>Bacteria</taxon>
        <taxon>Pseudomonadati</taxon>
        <taxon>Bacteroidota</taxon>
        <taxon>Bacteroidia</taxon>
        <taxon>Bacteroidales</taxon>
        <taxon>Muribaculaceae</taxon>
        <taxon>Duncaniella</taxon>
    </lineage>
</organism>
<dbReference type="Proteomes" id="UP000297635">
    <property type="component" value="Unassembled WGS sequence"/>
</dbReference>
<dbReference type="GeneID" id="82150554"/>
<dbReference type="AlphaFoldDB" id="A0A4Z0V475"/>
<evidence type="ECO:0000313" key="2">
    <source>
        <dbReference type="EMBL" id="TGG36596.1"/>
    </source>
</evidence>
<feature type="compositionally biased region" description="Basic and acidic residues" evidence="1">
    <location>
        <begin position="156"/>
        <end position="169"/>
    </location>
</feature>
<proteinExistence type="predicted"/>
<accession>A0A4Z0V475</accession>
<feature type="compositionally biased region" description="Basic residues" evidence="1">
    <location>
        <begin position="182"/>
        <end position="191"/>
    </location>
</feature>
<feature type="region of interest" description="Disordered" evidence="1">
    <location>
        <begin position="120"/>
        <end position="191"/>
    </location>
</feature>
<dbReference type="EMBL" id="SJSA01000002">
    <property type="protein sequence ID" value="TGG36596.1"/>
    <property type="molecule type" value="Genomic_DNA"/>
</dbReference>
<dbReference type="RefSeq" id="WP_124076449.1">
    <property type="nucleotide sequence ID" value="NZ_SJSA01000002.1"/>
</dbReference>
<name>A0A4Z0V475_9BACT</name>
<protein>
    <submittedName>
        <fullName evidence="2">Uncharacterized protein</fullName>
    </submittedName>
</protein>
<gene>
    <name evidence="2" type="ORF">EZ315_12205</name>
</gene>
<evidence type="ECO:0000256" key="1">
    <source>
        <dbReference type="SAM" id="MobiDB-lite"/>
    </source>
</evidence>
<feature type="compositionally biased region" description="Polar residues" evidence="1">
    <location>
        <begin position="120"/>
        <end position="132"/>
    </location>
</feature>
<evidence type="ECO:0000313" key="3">
    <source>
        <dbReference type="Proteomes" id="UP000297635"/>
    </source>
</evidence>
<sequence length="191" mass="20749">MPAYILKGESKEVDKILRENRIRISRGVISITPAEPETALDEYSVKTLIESHSALGEERVQLIAEKNRLAELAGLVVSIAVEGGQTIPEEIAGRLAEFGIIVPKISETAENTAEIGENLTESVPNTPENANIDSEPAAMDNKHIEVEDMQEVNLDADDKTPVSDDTKDVSEDDAKEAAPAKKTSKRSKKSE</sequence>